<protein>
    <submittedName>
        <fullName evidence="3">Uncharacterized protein</fullName>
    </submittedName>
</protein>
<dbReference type="AlphaFoldDB" id="A0AAW1RGG9"/>
<proteinExistence type="inferred from homology"/>
<evidence type="ECO:0000313" key="4">
    <source>
        <dbReference type="Proteomes" id="UP001445335"/>
    </source>
</evidence>
<gene>
    <name evidence="3" type="ORF">WJX81_006436</name>
</gene>
<dbReference type="Proteomes" id="UP001445335">
    <property type="component" value="Unassembled WGS sequence"/>
</dbReference>
<dbReference type="PANTHER" id="PTHR33227:SF48">
    <property type="entry name" value="STIGMA-SPECIFIC STIG1-LIKE PROTEIN 4"/>
    <property type="match status" value="1"/>
</dbReference>
<evidence type="ECO:0000256" key="2">
    <source>
        <dbReference type="ARBA" id="ARBA00022729"/>
    </source>
</evidence>
<dbReference type="PANTHER" id="PTHR33227">
    <property type="entry name" value="STIGMA-SPECIFIC STIG1-LIKE PROTEIN 3"/>
    <property type="match status" value="1"/>
</dbReference>
<sequence length="377" mass="39441">MVANAEYDGLAYDAEGHVYVDTAITDAAVAARPFDAAAAARVGVCHFPTTARDPWQVHYITAAQPLAAALVKYGDFLAPPREAMRYGYGCLLYGHFCDFSTQEPCNQQGICQSNNTCFCDNEFATCAPLDSTNGCETNIGNDTNNCGFCAYQCPLASDVCCSGVCADLQTSSTNCGQCGFFCVSLPNVQTAQCTNGNCIATCLSAALTQCQTGQGPFCANLQTDPNYCGSCVNPCPSDKNGRGTRICQAGVCGIICLRQYPNQCGTSGNSNCVNLATDIQNCGTCGNVCPTDANALTSCNNGRCTFACQGQYTQCTNANGNIFCAQLQQDNNNCGTCNYSCSSGLSCVYGVCTNALVGRRLQALPAGQPDVLALPAA</sequence>
<evidence type="ECO:0000256" key="1">
    <source>
        <dbReference type="ARBA" id="ARBA00006010"/>
    </source>
</evidence>
<name>A0AAW1RGG9_9CHLO</name>
<comment type="caution">
    <text evidence="3">The sequence shown here is derived from an EMBL/GenBank/DDBJ whole genome shotgun (WGS) entry which is preliminary data.</text>
</comment>
<reference evidence="3 4" key="1">
    <citation type="journal article" date="2024" name="Nat. Commun.">
        <title>Phylogenomics reveals the evolutionary origins of lichenization in chlorophyte algae.</title>
        <authorList>
            <person name="Puginier C."/>
            <person name="Libourel C."/>
            <person name="Otte J."/>
            <person name="Skaloud P."/>
            <person name="Haon M."/>
            <person name="Grisel S."/>
            <person name="Petersen M."/>
            <person name="Berrin J.G."/>
            <person name="Delaux P.M."/>
            <person name="Dal Grande F."/>
            <person name="Keller J."/>
        </authorList>
    </citation>
    <scope>NUCLEOTIDE SEQUENCE [LARGE SCALE GENOMIC DNA]</scope>
    <source>
        <strain evidence="3 4">SAG 245.80</strain>
    </source>
</reference>
<accession>A0AAW1RGG9</accession>
<evidence type="ECO:0000313" key="3">
    <source>
        <dbReference type="EMBL" id="KAK9832641.1"/>
    </source>
</evidence>
<comment type="similarity">
    <text evidence="1">Belongs to the STIG1 family.</text>
</comment>
<keyword evidence="2" id="KW-0732">Signal</keyword>
<keyword evidence="4" id="KW-1185">Reference proteome</keyword>
<dbReference type="EMBL" id="JALJOU010000040">
    <property type="protein sequence ID" value="KAK9832641.1"/>
    <property type="molecule type" value="Genomic_DNA"/>
</dbReference>
<dbReference type="InterPro" id="IPR006969">
    <property type="entry name" value="Stig-like"/>
</dbReference>
<organism evidence="3 4">
    <name type="scientific">Elliptochloris bilobata</name>
    <dbReference type="NCBI Taxonomy" id="381761"/>
    <lineage>
        <taxon>Eukaryota</taxon>
        <taxon>Viridiplantae</taxon>
        <taxon>Chlorophyta</taxon>
        <taxon>core chlorophytes</taxon>
        <taxon>Trebouxiophyceae</taxon>
        <taxon>Trebouxiophyceae incertae sedis</taxon>
        <taxon>Elliptochloris clade</taxon>
        <taxon>Elliptochloris</taxon>
    </lineage>
</organism>